<protein>
    <submittedName>
        <fullName evidence="1">Pentatricopeptide repeat-containing protein</fullName>
    </submittedName>
</protein>
<evidence type="ECO:0000313" key="2">
    <source>
        <dbReference type="Proteomes" id="UP000187203"/>
    </source>
</evidence>
<evidence type="ECO:0000313" key="1">
    <source>
        <dbReference type="EMBL" id="OMO78010.1"/>
    </source>
</evidence>
<dbReference type="AlphaFoldDB" id="A0A1R3I615"/>
<accession>A0A1R3I615</accession>
<dbReference type="Proteomes" id="UP000187203">
    <property type="component" value="Unassembled WGS sequence"/>
</dbReference>
<keyword evidence="2" id="KW-1185">Reference proteome</keyword>
<name>A0A1R3I615_9ROSI</name>
<proteinExistence type="predicted"/>
<comment type="caution">
    <text evidence="1">The sequence shown here is derived from an EMBL/GenBank/DDBJ whole genome shotgun (WGS) entry which is preliminary data.</text>
</comment>
<reference evidence="2" key="1">
    <citation type="submission" date="2013-09" db="EMBL/GenBank/DDBJ databases">
        <title>Corchorus olitorius genome sequencing.</title>
        <authorList>
            <person name="Alam M."/>
            <person name="Haque M.S."/>
            <person name="Islam M.S."/>
            <person name="Emdad E.M."/>
            <person name="Islam M.M."/>
            <person name="Ahmed B."/>
            <person name="Halim A."/>
            <person name="Hossen Q.M.M."/>
            <person name="Hossain M.Z."/>
            <person name="Ahmed R."/>
            <person name="Khan M.M."/>
            <person name="Islam R."/>
            <person name="Rashid M.M."/>
            <person name="Khan S.A."/>
            <person name="Rahman M.S."/>
            <person name="Alam M."/>
            <person name="Yahiya A.S."/>
            <person name="Khan M.S."/>
            <person name="Azam M.S."/>
            <person name="Haque T."/>
            <person name="Lashkar M.Z.H."/>
            <person name="Akhand A.I."/>
            <person name="Morshed G."/>
            <person name="Roy S."/>
            <person name="Uddin K.S."/>
            <person name="Rabeya T."/>
            <person name="Hossain A.S."/>
            <person name="Chowdhury A."/>
            <person name="Snigdha A.R."/>
            <person name="Mortoza M.S."/>
            <person name="Matin S.A."/>
            <person name="Hoque S.M.E."/>
            <person name="Islam M.K."/>
            <person name="Roy D.K."/>
            <person name="Haider R."/>
            <person name="Moosa M.M."/>
            <person name="Elias S.M."/>
            <person name="Hasan A.M."/>
            <person name="Jahan S."/>
            <person name="Shafiuddin M."/>
            <person name="Mahmood N."/>
            <person name="Shommy N.S."/>
        </authorList>
    </citation>
    <scope>NUCLEOTIDE SEQUENCE [LARGE SCALE GENOMIC DNA]</scope>
    <source>
        <strain evidence="2">cv. O-4</strain>
    </source>
</reference>
<sequence length="118" mass="12943">MSAYPRVAFKITGYLRFTTISGEVSVYIEHSIQIHGPSRAEDISITDCIQPASLVAGKWISCRPITSLDKSSGVNRRKCDLCLRGGIISVHVVNATFPSRGARFDLALDATLPENHLR</sequence>
<dbReference type="EMBL" id="AWUE01018839">
    <property type="protein sequence ID" value="OMO78010.1"/>
    <property type="molecule type" value="Genomic_DNA"/>
</dbReference>
<organism evidence="1 2">
    <name type="scientific">Corchorus olitorius</name>
    <dbReference type="NCBI Taxonomy" id="93759"/>
    <lineage>
        <taxon>Eukaryota</taxon>
        <taxon>Viridiplantae</taxon>
        <taxon>Streptophyta</taxon>
        <taxon>Embryophyta</taxon>
        <taxon>Tracheophyta</taxon>
        <taxon>Spermatophyta</taxon>
        <taxon>Magnoliopsida</taxon>
        <taxon>eudicotyledons</taxon>
        <taxon>Gunneridae</taxon>
        <taxon>Pentapetalae</taxon>
        <taxon>rosids</taxon>
        <taxon>malvids</taxon>
        <taxon>Malvales</taxon>
        <taxon>Malvaceae</taxon>
        <taxon>Grewioideae</taxon>
        <taxon>Apeibeae</taxon>
        <taxon>Corchorus</taxon>
    </lineage>
</organism>
<gene>
    <name evidence="1" type="ORF">COLO4_24895</name>
</gene>